<dbReference type="AlphaFoldDB" id="A0A4R0PN66"/>
<keyword evidence="4" id="KW-1185">Reference proteome</keyword>
<dbReference type="PANTHER" id="PTHR24321">
    <property type="entry name" value="DEHYDROGENASES, SHORT CHAIN"/>
    <property type="match status" value="1"/>
</dbReference>
<keyword evidence="2" id="KW-0560">Oxidoreductase</keyword>
<dbReference type="PROSITE" id="PS00061">
    <property type="entry name" value="ADH_SHORT"/>
    <property type="match status" value="1"/>
</dbReference>
<dbReference type="Gene3D" id="3.40.50.720">
    <property type="entry name" value="NAD(P)-binding Rossmann-like Domain"/>
    <property type="match status" value="1"/>
</dbReference>
<evidence type="ECO:0000313" key="3">
    <source>
        <dbReference type="EMBL" id="TCD16679.1"/>
    </source>
</evidence>
<dbReference type="GO" id="GO:0016491">
    <property type="term" value="F:oxidoreductase activity"/>
    <property type="evidence" value="ECO:0007669"/>
    <property type="project" value="UniProtKB-KW"/>
</dbReference>
<name>A0A4R0PN66_9HYPH</name>
<dbReference type="RefSeq" id="WP_131565752.1">
    <property type="nucleotide sequence ID" value="NZ_JAINFK010000001.1"/>
</dbReference>
<reference evidence="3 4" key="1">
    <citation type="journal article" date="2015" name="Antonie Van Leeuwenhoek">
        <title>Oricola cellulosilytica gen. nov., sp. nov., a cellulose-degrading bacterium of the family Phyllobacteriaceae isolated from surface seashore water, and emended descriptions of Mesorhizobium loti and Phyllobacterium myrsinacearum.</title>
        <authorList>
            <person name="Hameed A."/>
            <person name="Shahina M."/>
            <person name="Lai W.A."/>
            <person name="Lin S.Y."/>
            <person name="Young L.S."/>
            <person name="Liu Y.C."/>
            <person name="Hsu Y.H."/>
            <person name="Young C.C."/>
        </authorList>
    </citation>
    <scope>NUCLEOTIDE SEQUENCE [LARGE SCALE GENOMIC DNA]</scope>
    <source>
        <strain evidence="3 4">KCTC 52183</strain>
    </source>
</reference>
<sequence>MTAFQGLTAIVTGASRGFGLRTALRLYEAGANLVLSDLMDDPGNIFSEFRQDRWTYLPGDISDEDTSQDLVALALETFGRLDIAVNNAGIAQSNVALPFVSSEEARRIIDVDLMGVFFALKHQIPAMVKRHKKDGSTGCIVNIASVAGVSGAPTLSVYAAAKHGVVGLTRSAAAECARLGVRVNAVCPSFAKTDMVLGAIDAAPSGREAAVAELVRGVPMRRLAEIDEVVEAVIFAANPANSFMTGQAIAIDGGITAL</sequence>
<dbReference type="InterPro" id="IPR036291">
    <property type="entry name" value="NAD(P)-bd_dom_sf"/>
</dbReference>
<dbReference type="EMBL" id="SJST01000001">
    <property type="protein sequence ID" value="TCD16679.1"/>
    <property type="molecule type" value="Genomic_DNA"/>
</dbReference>
<dbReference type="OrthoDB" id="9792355at2"/>
<dbReference type="PRINTS" id="PR00080">
    <property type="entry name" value="SDRFAMILY"/>
</dbReference>
<evidence type="ECO:0000313" key="4">
    <source>
        <dbReference type="Proteomes" id="UP000291301"/>
    </source>
</evidence>
<comment type="caution">
    <text evidence="3">The sequence shown here is derived from an EMBL/GenBank/DDBJ whole genome shotgun (WGS) entry which is preliminary data.</text>
</comment>
<gene>
    <name evidence="3" type="ORF">E0D97_04520</name>
</gene>
<dbReference type="InterPro" id="IPR020904">
    <property type="entry name" value="Sc_DH/Rdtase_CS"/>
</dbReference>
<evidence type="ECO:0000256" key="1">
    <source>
        <dbReference type="ARBA" id="ARBA00006484"/>
    </source>
</evidence>
<proteinExistence type="inferred from homology"/>
<dbReference type="PANTHER" id="PTHR24321:SF8">
    <property type="entry name" value="ESTRADIOL 17-BETA-DEHYDROGENASE 8-RELATED"/>
    <property type="match status" value="1"/>
</dbReference>
<dbReference type="CDD" id="cd05233">
    <property type="entry name" value="SDR_c"/>
    <property type="match status" value="1"/>
</dbReference>
<protein>
    <submittedName>
        <fullName evidence="3">SDR family oxidoreductase</fullName>
    </submittedName>
</protein>
<organism evidence="3 4">
    <name type="scientific">Oricola cellulosilytica</name>
    <dbReference type="NCBI Taxonomy" id="1429082"/>
    <lineage>
        <taxon>Bacteria</taxon>
        <taxon>Pseudomonadati</taxon>
        <taxon>Pseudomonadota</taxon>
        <taxon>Alphaproteobacteria</taxon>
        <taxon>Hyphomicrobiales</taxon>
        <taxon>Ahrensiaceae</taxon>
        <taxon>Oricola</taxon>
    </lineage>
</organism>
<accession>A0A4R0PN66</accession>
<dbReference type="PRINTS" id="PR00081">
    <property type="entry name" value="GDHRDH"/>
</dbReference>
<dbReference type="InterPro" id="IPR002347">
    <property type="entry name" value="SDR_fam"/>
</dbReference>
<comment type="similarity">
    <text evidence="1">Belongs to the short-chain dehydrogenases/reductases (SDR) family.</text>
</comment>
<dbReference type="FunFam" id="3.40.50.720:FF:000084">
    <property type="entry name" value="Short-chain dehydrogenase reductase"/>
    <property type="match status" value="1"/>
</dbReference>
<evidence type="ECO:0000256" key="2">
    <source>
        <dbReference type="ARBA" id="ARBA00023002"/>
    </source>
</evidence>
<dbReference type="Pfam" id="PF13561">
    <property type="entry name" value="adh_short_C2"/>
    <property type="match status" value="1"/>
</dbReference>
<dbReference type="SUPFAM" id="SSF51735">
    <property type="entry name" value="NAD(P)-binding Rossmann-fold domains"/>
    <property type="match status" value="1"/>
</dbReference>
<dbReference type="Proteomes" id="UP000291301">
    <property type="component" value="Unassembled WGS sequence"/>
</dbReference>